<feature type="binding site" evidence="10">
    <location>
        <position position="102"/>
    </location>
    <ligand>
        <name>pyridoxal 5'-phosphate</name>
        <dbReference type="ChEBI" id="CHEBI:597326"/>
    </ligand>
</feature>
<organism evidence="14 15">
    <name type="scientific">Compostimonas suwonensis</name>
    <dbReference type="NCBI Taxonomy" id="1048394"/>
    <lineage>
        <taxon>Bacteria</taxon>
        <taxon>Bacillati</taxon>
        <taxon>Actinomycetota</taxon>
        <taxon>Actinomycetes</taxon>
        <taxon>Micrococcales</taxon>
        <taxon>Microbacteriaceae</taxon>
        <taxon>Compostimonas</taxon>
    </lineage>
</organism>
<keyword evidence="6 10" id="KW-0663">Pyridoxal phosphate</keyword>
<evidence type="ECO:0000256" key="2">
    <source>
        <dbReference type="ARBA" id="ARBA00004962"/>
    </source>
</evidence>
<dbReference type="PANTHER" id="PTHR10314">
    <property type="entry name" value="CYSTATHIONINE BETA-SYNTHASE"/>
    <property type="match status" value="1"/>
</dbReference>
<evidence type="ECO:0000313" key="14">
    <source>
        <dbReference type="EMBL" id="PJJ61598.1"/>
    </source>
</evidence>
<dbReference type="PROSITE" id="PS00901">
    <property type="entry name" value="CYS_SYNTHASE"/>
    <property type="match status" value="1"/>
</dbReference>
<evidence type="ECO:0000256" key="12">
    <source>
        <dbReference type="RuleBase" id="RU003985"/>
    </source>
</evidence>
<dbReference type="EC" id="2.5.1.47" evidence="12"/>
<dbReference type="Gene3D" id="3.40.50.1100">
    <property type="match status" value="2"/>
</dbReference>
<comment type="caution">
    <text evidence="14">The sequence shown here is derived from an EMBL/GenBank/DDBJ whole genome shotgun (WGS) entry which is preliminary data.</text>
</comment>
<dbReference type="InterPro" id="IPR050214">
    <property type="entry name" value="Cys_Synth/Cystath_Beta-Synth"/>
</dbReference>
<evidence type="ECO:0000313" key="15">
    <source>
        <dbReference type="Proteomes" id="UP000230161"/>
    </source>
</evidence>
<dbReference type="Proteomes" id="UP000230161">
    <property type="component" value="Unassembled WGS sequence"/>
</dbReference>
<dbReference type="GO" id="GO:0006535">
    <property type="term" value="P:cysteine biosynthetic process from serine"/>
    <property type="evidence" value="ECO:0007669"/>
    <property type="project" value="UniProtKB-UniRule"/>
</dbReference>
<comment type="catalytic activity">
    <reaction evidence="8 12">
        <text>O-acetyl-L-serine + hydrogen sulfide = L-cysteine + acetate</text>
        <dbReference type="Rhea" id="RHEA:14829"/>
        <dbReference type="ChEBI" id="CHEBI:29919"/>
        <dbReference type="ChEBI" id="CHEBI:30089"/>
        <dbReference type="ChEBI" id="CHEBI:35235"/>
        <dbReference type="ChEBI" id="CHEBI:58340"/>
        <dbReference type="EC" id="2.5.1.47"/>
    </reaction>
</comment>
<dbReference type="GO" id="GO:0005737">
    <property type="term" value="C:cytoplasm"/>
    <property type="evidence" value="ECO:0007669"/>
    <property type="project" value="UniProtKB-ARBA"/>
</dbReference>
<dbReference type="InterPro" id="IPR005859">
    <property type="entry name" value="CysK"/>
</dbReference>
<evidence type="ECO:0000256" key="11">
    <source>
        <dbReference type="PIRSR" id="PIRSR605856-51"/>
    </source>
</evidence>
<dbReference type="InterPro" id="IPR001216">
    <property type="entry name" value="P-phosphate_BS"/>
</dbReference>
<comment type="pathway">
    <text evidence="2">Amino-acid biosynthesis; L-cysteine biosynthesis; L-cysteine from L-serine: step 2/2.</text>
</comment>
<protein>
    <recommendedName>
        <fullName evidence="12">Cysteine synthase</fullName>
        <ecNumber evidence="12">2.5.1.47</ecNumber>
    </recommendedName>
</protein>
<keyword evidence="15" id="KW-1185">Reference proteome</keyword>
<evidence type="ECO:0000256" key="8">
    <source>
        <dbReference type="ARBA" id="ARBA00047931"/>
    </source>
</evidence>
<feature type="binding site" evidence="10">
    <location>
        <position position="294"/>
    </location>
    <ligand>
        <name>pyridoxal 5'-phosphate</name>
        <dbReference type="ChEBI" id="CHEBI:597326"/>
    </ligand>
</feature>
<gene>
    <name evidence="14" type="ORF">CLV54_2544</name>
</gene>
<evidence type="ECO:0000256" key="10">
    <source>
        <dbReference type="PIRSR" id="PIRSR605856-50"/>
    </source>
</evidence>
<dbReference type="EMBL" id="PGFB01000004">
    <property type="protein sequence ID" value="PJJ61598.1"/>
    <property type="molecule type" value="Genomic_DNA"/>
</dbReference>
<feature type="modified residue" description="N6-(pyridoxal phosphate)lysine" evidence="11">
    <location>
        <position position="72"/>
    </location>
</feature>
<name>A0A2M9BUG2_9MICO</name>
<evidence type="ECO:0000256" key="7">
    <source>
        <dbReference type="ARBA" id="ARBA00023192"/>
    </source>
</evidence>
<evidence type="ECO:0000256" key="3">
    <source>
        <dbReference type="ARBA" id="ARBA00007103"/>
    </source>
</evidence>
<keyword evidence="5 12" id="KW-0808">Transferase</keyword>
<dbReference type="GO" id="GO:0004124">
    <property type="term" value="F:cysteine synthase activity"/>
    <property type="evidence" value="ECO:0007669"/>
    <property type="project" value="UniProtKB-UniRule"/>
</dbReference>
<feature type="domain" description="Tryptophan synthase beta chain-like PALP" evidence="13">
    <location>
        <begin position="35"/>
        <end position="322"/>
    </location>
</feature>
<reference evidence="14 15" key="1">
    <citation type="submission" date="2017-11" db="EMBL/GenBank/DDBJ databases">
        <title>Genomic Encyclopedia of Archaeal and Bacterial Type Strains, Phase II (KMG-II): From Individual Species to Whole Genera.</title>
        <authorList>
            <person name="Goeker M."/>
        </authorList>
    </citation>
    <scope>NUCLEOTIDE SEQUENCE [LARGE SCALE GENOMIC DNA]</scope>
    <source>
        <strain evidence="14 15">DSM 25625</strain>
    </source>
</reference>
<dbReference type="AlphaFoldDB" id="A0A2M9BUG2"/>
<dbReference type="InterPro" id="IPR036052">
    <property type="entry name" value="TrpB-like_PALP_sf"/>
</dbReference>
<dbReference type="NCBIfam" id="TIGR01136">
    <property type="entry name" value="cysKM"/>
    <property type="match status" value="1"/>
</dbReference>
<dbReference type="NCBIfam" id="TIGR01139">
    <property type="entry name" value="cysK"/>
    <property type="match status" value="1"/>
</dbReference>
<proteinExistence type="inferred from homology"/>
<sequence>MSRPTSLAVIGWTGIPAVVFDSKKVTVSGQIYSDVTELVGRTPLVRINRLTAGLDATVLAKLEFYNPASSVKDRIGVAIVDAAEASGELKPGGTIVEGTSGNTGIALALVGAARGYKVILTMPETMSKERRVLLRAYGAEIVLTPGADGMRGAVEKAKEIVASTENAIWARQFENPANPAIHRATTGEEIWADTDGAVDIFVAGIGTGGTITGAGGLLKERKPGVQVIAVEPIDSPILSGGAPGPHKIQGLGANFVPDILDRTVYDEVIDVSLQDSVSTSRRLATDEGILGGISSGAAMWAALEVAKRPENAGKTIVVVIPDFGERYISTVLYEDLID</sequence>
<dbReference type="Pfam" id="PF00291">
    <property type="entry name" value="PALP"/>
    <property type="match status" value="1"/>
</dbReference>
<keyword evidence="7 12" id="KW-0198">Cysteine biosynthesis</keyword>
<accession>A0A2M9BUG2</accession>
<evidence type="ECO:0000256" key="6">
    <source>
        <dbReference type="ARBA" id="ARBA00022898"/>
    </source>
</evidence>
<dbReference type="InterPro" id="IPR005856">
    <property type="entry name" value="Cys_synth"/>
</dbReference>
<evidence type="ECO:0000256" key="9">
    <source>
        <dbReference type="ARBA" id="ARBA00053442"/>
    </source>
</evidence>
<evidence type="ECO:0000259" key="13">
    <source>
        <dbReference type="Pfam" id="PF00291"/>
    </source>
</evidence>
<evidence type="ECO:0000256" key="4">
    <source>
        <dbReference type="ARBA" id="ARBA00022605"/>
    </source>
</evidence>
<dbReference type="InterPro" id="IPR001926">
    <property type="entry name" value="TrpB-like_PALP"/>
</dbReference>
<evidence type="ECO:0000256" key="1">
    <source>
        <dbReference type="ARBA" id="ARBA00001933"/>
    </source>
</evidence>
<comment type="function">
    <text evidence="9">Catalyzes the conversion of O-acetylserine (OAS) to cysteine through the elimination of acetate and addition of hydrogen sulfide.</text>
</comment>
<evidence type="ECO:0000256" key="5">
    <source>
        <dbReference type="ARBA" id="ARBA00022679"/>
    </source>
</evidence>
<dbReference type="CDD" id="cd01561">
    <property type="entry name" value="CBS_like"/>
    <property type="match status" value="1"/>
</dbReference>
<dbReference type="SUPFAM" id="SSF53686">
    <property type="entry name" value="Tryptophan synthase beta subunit-like PLP-dependent enzymes"/>
    <property type="match status" value="1"/>
</dbReference>
<dbReference type="FunFam" id="3.40.50.1100:FF:000067">
    <property type="entry name" value="Cysteine synthase"/>
    <property type="match status" value="1"/>
</dbReference>
<comment type="similarity">
    <text evidence="3 12">Belongs to the cysteine synthase/cystathionine beta-synthase family.</text>
</comment>
<feature type="binding site" evidence="10">
    <location>
        <begin position="206"/>
        <end position="210"/>
    </location>
    <ligand>
        <name>pyridoxal 5'-phosphate</name>
        <dbReference type="ChEBI" id="CHEBI:597326"/>
    </ligand>
</feature>
<keyword evidence="4 12" id="KW-0028">Amino-acid biosynthesis</keyword>
<comment type="cofactor">
    <cofactor evidence="1 10 12">
        <name>pyridoxal 5'-phosphate</name>
        <dbReference type="ChEBI" id="CHEBI:597326"/>
    </cofactor>
</comment>